<keyword evidence="4 9" id="KW-0812">Transmembrane</keyword>
<feature type="active site" evidence="9">
    <location>
        <position position="110"/>
    </location>
</feature>
<keyword evidence="7 9" id="KW-1133">Transmembrane helix</keyword>
<dbReference type="EMBL" id="CP012541">
    <property type="protein sequence ID" value="ALF46874.1"/>
    <property type="molecule type" value="Genomic_DNA"/>
</dbReference>
<keyword evidence="8 9" id="KW-0472">Membrane</keyword>
<dbReference type="GO" id="GO:0005886">
    <property type="term" value="C:plasma membrane"/>
    <property type="evidence" value="ECO:0007669"/>
    <property type="project" value="UniProtKB-SubCell"/>
</dbReference>
<name>A0A0M4T9Y8_9BACT</name>
<evidence type="ECO:0000313" key="13">
    <source>
        <dbReference type="Proteomes" id="UP000066049"/>
    </source>
</evidence>
<evidence type="ECO:0000256" key="7">
    <source>
        <dbReference type="ARBA" id="ARBA00022989"/>
    </source>
</evidence>
<organism evidence="11 13">
    <name type="scientific">Campylobacter concisus</name>
    <dbReference type="NCBI Taxonomy" id="199"/>
    <lineage>
        <taxon>Bacteria</taxon>
        <taxon>Pseudomonadati</taxon>
        <taxon>Campylobacterota</taxon>
        <taxon>Epsilonproteobacteria</taxon>
        <taxon>Campylobacterales</taxon>
        <taxon>Campylobacteraceae</taxon>
        <taxon>Campylobacter</taxon>
    </lineage>
</organism>
<dbReference type="KEGG" id="ccoc:CCON33237_0152"/>
<evidence type="ECO:0000256" key="5">
    <source>
        <dbReference type="ARBA" id="ARBA00022750"/>
    </source>
</evidence>
<proteinExistence type="inferred from homology"/>
<dbReference type="PRINTS" id="PR00781">
    <property type="entry name" value="LIPOSIGPTASE"/>
</dbReference>
<sequence length="150" mass="17430">MRKNLVKFFIAFFVIFIVDQAIKMIFIDGFSWDGEFFSLVLTYNKGVAFSMLAFLDEWLKFIQIALILGVFVYLVVEKKLLCSHAIWLGALLGAGSSNITDRFIHGGVVDYVFWHKWFNFAVFNFADAMIDLCVVMILWQSFRKRRESGK</sequence>
<feature type="transmembrane region" description="Helical" evidence="9">
    <location>
        <begin position="7"/>
        <end position="27"/>
    </location>
</feature>
<feature type="transmembrane region" description="Helical" evidence="9">
    <location>
        <begin position="85"/>
        <end position="105"/>
    </location>
</feature>
<reference evidence="13" key="1">
    <citation type="submission" date="2015-08" db="EMBL/GenBank/DDBJ databases">
        <title>Comparative genomics of the Campylobacter concisus group.</title>
        <authorList>
            <person name="Miller W.G."/>
            <person name="Yee E."/>
            <person name="Chapman M.H."/>
            <person name="Huynh S."/>
            <person name="Bono J.L."/>
            <person name="On S.L.W."/>
            <person name="St Leger J."/>
            <person name="Foster G."/>
            <person name="Parker C.T."/>
        </authorList>
    </citation>
    <scope>NUCLEOTIDE SEQUENCE [LARGE SCALE GENOMIC DNA]</scope>
    <source>
        <strain evidence="13">ATCC 33237</strain>
    </source>
</reference>
<accession>A0A0M4T9Y8</accession>
<dbReference type="NCBIfam" id="TIGR00077">
    <property type="entry name" value="lspA"/>
    <property type="match status" value="1"/>
</dbReference>
<evidence type="ECO:0000313" key="14">
    <source>
        <dbReference type="Proteomes" id="UP000192671"/>
    </source>
</evidence>
<dbReference type="RefSeq" id="WP_054195980.1">
    <property type="nucleotide sequence ID" value="NZ_CABMKQ010000024.1"/>
</dbReference>
<evidence type="ECO:0000256" key="2">
    <source>
        <dbReference type="ARBA" id="ARBA00022475"/>
    </source>
</evidence>
<dbReference type="Proteomes" id="UP000066049">
    <property type="component" value="Chromosome"/>
</dbReference>
<evidence type="ECO:0000313" key="12">
    <source>
        <dbReference type="EMBL" id="ORI09789.1"/>
    </source>
</evidence>
<gene>
    <name evidence="9 11" type="primary">lspA</name>
    <name evidence="12" type="ORF">A3835_09500</name>
    <name evidence="11" type="ORF">CCON33237_0152</name>
</gene>
<comment type="function">
    <text evidence="9">This protein specifically catalyzes the removal of signal peptides from prolipoproteins.</text>
</comment>
<comment type="pathway">
    <text evidence="9">Protein modification; lipoprotein biosynthesis (signal peptide cleavage).</text>
</comment>
<dbReference type="Pfam" id="PF01252">
    <property type="entry name" value="Peptidase_A8"/>
    <property type="match status" value="1"/>
</dbReference>
<keyword evidence="2 9" id="KW-1003">Cell membrane</keyword>
<evidence type="ECO:0000256" key="3">
    <source>
        <dbReference type="ARBA" id="ARBA00022670"/>
    </source>
</evidence>
<dbReference type="PATRIC" id="fig|199.248.peg.175"/>
<dbReference type="InterPro" id="IPR001872">
    <property type="entry name" value="Peptidase_A8"/>
</dbReference>
<keyword evidence="3 9" id="KW-0645">Protease</keyword>
<feature type="active site" evidence="9">
    <location>
        <position position="127"/>
    </location>
</feature>
<keyword evidence="11" id="KW-0449">Lipoprotein</keyword>
<evidence type="ECO:0000256" key="6">
    <source>
        <dbReference type="ARBA" id="ARBA00022801"/>
    </source>
</evidence>
<reference evidence="11" key="2">
    <citation type="submission" date="2016-07" db="EMBL/GenBank/DDBJ databases">
        <title>Comparative genomics of the Campylobacter concisus group.</title>
        <authorList>
            <person name="Miller W.G."/>
            <person name="Yee E."/>
            <person name="Chapman M.H."/>
            <person name="Huynh S."/>
            <person name="Bono J.L."/>
            <person name="On S.L.W."/>
            <person name="StLeger J."/>
            <person name="Foster G."/>
            <person name="Parker C.T."/>
        </authorList>
    </citation>
    <scope>NUCLEOTIDE SEQUENCE</scope>
    <source>
        <strain evidence="11">ATCC 33237</strain>
    </source>
</reference>
<dbReference type="PANTHER" id="PTHR33695">
    <property type="entry name" value="LIPOPROTEIN SIGNAL PEPTIDASE"/>
    <property type="match status" value="1"/>
</dbReference>
<dbReference type="UniPathway" id="UPA00665"/>
<comment type="similarity">
    <text evidence="1 9 10">Belongs to the peptidase A8 family.</text>
</comment>
<evidence type="ECO:0000256" key="1">
    <source>
        <dbReference type="ARBA" id="ARBA00006139"/>
    </source>
</evidence>
<feature type="transmembrane region" description="Helical" evidence="9">
    <location>
        <begin position="117"/>
        <end position="139"/>
    </location>
</feature>
<keyword evidence="6 9" id="KW-0378">Hydrolase</keyword>
<evidence type="ECO:0000313" key="11">
    <source>
        <dbReference type="EMBL" id="ALF46874.1"/>
    </source>
</evidence>
<protein>
    <recommendedName>
        <fullName evidence="9">Lipoprotein signal peptidase</fullName>
        <ecNumber evidence="9">3.4.23.36</ecNumber>
    </recommendedName>
    <alternativeName>
        <fullName evidence="9">Prolipoprotein signal peptidase</fullName>
    </alternativeName>
    <alternativeName>
        <fullName evidence="9">Signal peptidase II</fullName>
        <shortName evidence="9">SPase II</shortName>
    </alternativeName>
</protein>
<reference evidence="12 14" key="3">
    <citation type="journal article" date="2017" name="Gene Rep">
        <title>The ribosomal RNA operon (rrn) of Campylobacter concisus supports molecular typing to genomospecies level.</title>
        <authorList>
            <person name="Huq M."/>
            <person name="Van T.T.H."/>
            <person name="Gurtler V."/>
            <person name="Elshagmani E."/>
            <person name="Allemailem K.S."/>
            <person name="Smooker P.M."/>
            <person name="Istivan T.S."/>
        </authorList>
    </citation>
    <scope>NUCLEOTIDE SEQUENCE [LARGE SCALE GENOMIC DNA]</scope>
    <source>
        <strain evidence="12 14">RCH 26</strain>
    </source>
</reference>
<evidence type="ECO:0000256" key="8">
    <source>
        <dbReference type="ARBA" id="ARBA00023136"/>
    </source>
</evidence>
<dbReference type="EC" id="3.4.23.36" evidence="9"/>
<dbReference type="GO" id="GO:0006508">
    <property type="term" value="P:proteolysis"/>
    <property type="evidence" value="ECO:0007669"/>
    <property type="project" value="UniProtKB-KW"/>
</dbReference>
<dbReference type="AlphaFoldDB" id="A0A0M4T9Y8"/>
<dbReference type="HAMAP" id="MF_00161">
    <property type="entry name" value="LspA"/>
    <property type="match status" value="1"/>
</dbReference>
<dbReference type="GO" id="GO:0004190">
    <property type="term" value="F:aspartic-type endopeptidase activity"/>
    <property type="evidence" value="ECO:0007669"/>
    <property type="project" value="UniProtKB-UniRule"/>
</dbReference>
<evidence type="ECO:0000256" key="4">
    <source>
        <dbReference type="ARBA" id="ARBA00022692"/>
    </source>
</evidence>
<dbReference type="GeneID" id="28661820"/>
<comment type="subcellular location">
    <subcellularLocation>
        <location evidence="9">Cell membrane</location>
        <topology evidence="9">Multi-pass membrane protein</topology>
    </subcellularLocation>
</comment>
<evidence type="ECO:0000256" key="10">
    <source>
        <dbReference type="RuleBase" id="RU004181"/>
    </source>
</evidence>
<keyword evidence="5 9" id="KW-0064">Aspartyl protease</keyword>
<comment type="catalytic activity">
    <reaction evidence="9">
        <text>Release of signal peptides from bacterial membrane prolipoproteins. Hydrolyzes -Xaa-Yaa-Zaa-|-(S,diacylglyceryl)Cys-, in which Xaa is hydrophobic (preferably Leu), and Yaa (Ala or Ser) and Zaa (Gly or Ala) have small, neutral side chains.</text>
        <dbReference type="EC" id="3.4.23.36"/>
    </reaction>
</comment>
<feature type="transmembrane region" description="Helical" evidence="9">
    <location>
        <begin position="58"/>
        <end position="76"/>
    </location>
</feature>
<dbReference type="Proteomes" id="UP000192671">
    <property type="component" value="Unassembled WGS sequence"/>
</dbReference>
<dbReference type="PANTHER" id="PTHR33695:SF1">
    <property type="entry name" value="LIPOPROTEIN SIGNAL PEPTIDASE"/>
    <property type="match status" value="1"/>
</dbReference>
<dbReference type="EMBL" id="LVWL01000008">
    <property type="protein sequence ID" value="ORI09789.1"/>
    <property type="molecule type" value="Genomic_DNA"/>
</dbReference>
<evidence type="ECO:0000256" key="9">
    <source>
        <dbReference type="HAMAP-Rule" id="MF_00161"/>
    </source>
</evidence>